<dbReference type="Pfam" id="PF00589">
    <property type="entry name" value="Phage_integrase"/>
    <property type="match status" value="1"/>
</dbReference>
<protein>
    <recommendedName>
        <fullName evidence="2">Tyr recombinase domain-containing protein</fullName>
    </recommendedName>
</protein>
<comment type="caution">
    <text evidence="3">The sequence shown here is derived from an EMBL/GenBank/DDBJ whole genome shotgun (WGS) entry which is preliminary data.</text>
</comment>
<dbReference type="GO" id="GO:0006310">
    <property type="term" value="P:DNA recombination"/>
    <property type="evidence" value="ECO:0007669"/>
    <property type="project" value="UniProtKB-KW"/>
</dbReference>
<name>A0A9W6GC46_9BACT</name>
<evidence type="ECO:0000313" key="4">
    <source>
        <dbReference type="Proteomes" id="UP001144297"/>
    </source>
</evidence>
<accession>A0A9W6GC46</accession>
<keyword evidence="1" id="KW-0233">DNA recombination</keyword>
<gene>
    <name evidence="3" type="ORF">TISLANDTSLP1_01260</name>
</gene>
<evidence type="ECO:0000259" key="2">
    <source>
        <dbReference type="PROSITE" id="PS51898"/>
    </source>
</evidence>
<organism evidence="3 4">
    <name type="scientific">Thermodesulfovibrio yellowstonii</name>
    <dbReference type="NCBI Taxonomy" id="28262"/>
    <lineage>
        <taxon>Bacteria</taxon>
        <taxon>Pseudomonadati</taxon>
        <taxon>Nitrospirota</taxon>
        <taxon>Thermodesulfovibrionia</taxon>
        <taxon>Thermodesulfovibrionales</taxon>
        <taxon>Thermodesulfovibrionaceae</taxon>
        <taxon>Thermodesulfovibrio</taxon>
    </lineage>
</organism>
<dbReference type="InterPro" id="IPR002104">
    <property type="entry name" value="Integrase_catalytic"/>
</dbReference>
<dbReference type="Gene3D" id="1.10.443.10">
    <property type="entry name" value="Intergrase catalytic core"/>
    <property type="match status" value="1"/>
</dbReference>
<dbReference type="PANTHER" id="PTHR30349">
    <property type="entry name" value="PHAGE INTEGRASE-RELATED"/>
    <property type="match status" value="1"/>
</dbReference>
<dbReference type="Proteomes" id="UP001144297">
    <property type="component" value="Unassembled WGS sequence"/>
</dbReference>
<proteinExistence type="predicted"/>
<dbReference type="GO" id="GO:0015074">
    <property type="term" value="P:DNA integration"/>
    <property type="evidence" value="ECO:0007669"/>
    <property type="project" value="InterPro"/>
</dbReference>
<dbReference type="InterPro" id="IPR011010">
    <property type="entry name" value="DNA_brk_join_enz"/>
</dbReference>
<dbReference type="AlphaFoldDB" id="A0A9W6GC46"/>
<sequence>MLRQLYAQRRLDTDYVFVNPKTGKRLTEFKRRFIKALRKAGIRDFRFHDLRHTFASQLIMKGADLKTVQELLGHRTLAMTLRYSHHKKR</sequence>
<dbReference type="GO" id="GO:0003677">
    <property type="term" value="F:DNA binding"/>
    <property type="evidence" value="ECO:0007669"/>
    <property type="project" value="InterPro"/>
</dbReference>
<evidence type="ECO:0000256" key="1">
    <source>
        <dbReference type="ARBA" id="ARBA00023172"/>
    </source>
</evidence>
<reference evidence="3" key="1">
    <citation type="submission" date="2022-12" db="EMBL/GenBank/DDBJ databases">
        <title>Reference genome sequencing for broad-spectrum identification of bacterial and archaeal isolates by mass spectrometry.</title>
        <authorList>
            <person name="Sekiguchi Y."/>
            <person name="Tourlousse D.M."/>
        </authorList>
    </citation>
    <scope>NUCLEOTIDE SEQUENCE</scope>
    <source>
        <strain evidence="3">TSL-P1</strain>
    </source>
</reference>
<keyword evidence="4" id="KW-1185">Reference proteome</keyword>
<dbReference type="InterPro" id="IPR013762">
    <property type="entry name" value="Integrase-like_cat_sf"/>
</dbReference>
<dbReference type="PANTHER" id="PTHR30349:SF64">
    <property type="entry name" value="PROPHAGE INTEGRASE INTD-RELATED"/>
    <property type="match status" value="1"/>
</dbReference>
<dbReference type="InterPro" id="IPR050090">
    <property type="entry name" value="Tyrosine_recombinase_XerCD"/>
</dbReference>
<dbReference type="EMBL" id="BSDX01000001">
    <property type="protein sequence ID" value="GLI52433.1"/>
    <property type="molecule type" value="Genomic_DNA"/>
</dbReference>
<feature type="domain" description="Tyr recombinase" evidence="2">
    <location>
        <begin position="1"/>
        <end position="89"/>
    </location>
</feature>
<dbReference type="SUPFAM" id="SSF56349">
    <property type="entry name" value="DNA breaking-rejoining enzymes"/>
    <property type="match status" value="1"/>
</dbReference>
<evidence type="ECO:0000313" key="3">
    <source>
        <dbReference type="EMBL" id="GLI52433.1"/>
    </source>
</evidence>
<dbReference type="PROSITE" id="PS51898">
    <property type="entry name" value="TYR_RECOMBINASE"/>
    <property type="match status" value="1"/>
</dbReference>